<organism evidence="2 4">
    <name type="scientific">Didymodactylos carnosus</name>
    <dbReference type="NCBI Taxonomy" id="1234261"/>
    <lineage>
        <taxon>Eukaryota</taxon>
        <taxon>Metazoa</taxon>
        <taxon>Spiralia</taxon>
        <taxon>Gnathifera</taxon>
        <taxon>Rotifera</taxon>
        <taxon>Eurotatoria</taxon>
        <taxon>Bdelloidea</taxon>
        <taxon>Philodinida</taxon>
        <taxon>Philodinidae</taxon>
        <taxon>Didymodactylos</taxon>
    </lineage>
</organism>
<sequence length="136" mass="16009">MHTDHLLFNLNVLGTKQKCKAAKSNFETRNKDSEEVVFNEDSNDDTYKEIEEIDSEMNKDAKTPNKRNSTGINYRESENNESDGDDNAFHKNRYNFSQLNVYKKRFIDYDPTQLSWQNRERPKCECAIIKVESKES</sequence>
<gene>
    <name evidence="2" type="ORF">GPM918_LOCUS42148</name>
    <name evidence="3" type="ORF">SRO942_LOCUS43333</name>
</gene>
<keyword evidence="4" id="KW-1185">Reference proteome</keyword>
<dbReference type="Proteomes" id="UP000681722">
    <property type="component" value="Unassembled WGS sequence"/>
</dbReference>
<accession>A0A816ADX5</accession>
<dbReference type="EMBL" id="CAJOBC010101159">
    <property type="protein sequence ID" value="CAF4471884.1"/>
    <property type="molecule type" value="Genomic_DNA"/>
</dbReference>
<comment type="caution">
    <text evidence="2">The sequence shown here is derived from an EMBL/GenBank/DDBJ whole genome shotgun (WGS) entry which is preliminary data.</text>
</comment>
<reference evidence="2" key="1">
    <citation type="submission" date="2021-02" db="EMBL/GenBank/DDBJ databases">
        <authorList>
            <person name="Nowell W R."/>
        </authorList>
    </citation>
    <scope>NUCLEOTIDE SEQUENCE</scope>
</reference>
<proteinExistence type="predicted"/>
<evidence type="ECO:0000313" key="3">
    <source>
        <dbReference type="EMBL" id="CAF4471884.1"/>
    </source>
</evidence>
<dbReference type="AlphaFoldDB" id="A0A816ADX5"/>
<evidence type="ECO:0000256" key="1">
    <source>
        <dbReference type="SAM" id="MobiDB-lite"/>
    </source>
</evidence>
<name>A0A816ADX5_9BILA</name>
<feature type="region of interest" description="Disordered" evidence="1">
    <location>
        <begin position="55"/>
        <end position="90"/>
    </location>
</feature>
<evidence type="ECO:0000313" key="4">
    <source>
        <dbReference type="Proteomes" id="UP000663829"/>
    </source>
</evidence>
<protein>
    <submittedName>
        <fullName evidence="2">Uncharacterized protein</fullName>
    </submittedName>
</protein>
<dbReference type="Proteomes" id="UP000663829">
    <property type="component" value="Unassembled WGS sequence"/>
</dbReference>
<evidence type="ECO:0000313" key="2">
    <source>
        <dbReference type="EMBL" id="CAF1596816.1"/>
    </source>
</evidence>
<dbReference type="EMBL" id="CAJNOQ010034856">
    <property type="protein sequence ID" value="CAF1596816.1"/>
    <property type="molecule type" value="Genomic_DNA"/>
</dbReference>